<protein>
    <submittedName>
        <fullName evidence="1">Uncharacterized protein</fullName>
    </submittedName>
</protein>
<gene>
    <name evidence="1" type="ORF">SAMN02910314_00133</name>
</gene>
<evidence type="ECO:0000313" key="1">
    <source>
        <dbReference type="EMBL" id="SEO40198.1"/>
    </source>
</evidence>
<dbReference type="STRING" id="79604.AAY81_09685"/>
<dbReference type="OrthoDB" id="1999600at2"/>
<dbReference type="AlphaFoldDB" id="A0A1H8PEX6"/>
<evidence type="ECO:0000313" key="2">
    <source>
        <dbReference type="Proteomes" id="UP000182975"/>
    </source>
</evidence>
<dbReference type="Proteomes" id="UP000182975">
    <property type="component" value="Unassembled WGS sequence"/>
</dbReference>
<keyword evidence="2" id="KW-1185">Reference proteome</keyword>
<accession>A0A1H8PEX6</accession>
<proteinExistence type="predicted"/>
<dbReference type="Gene3D" id="3.40.1500.20">
    <property type="match status" value="1"/>
</dbReference>
<dbReference type="EMBL" id="FOEC01000001">
    <property type="protein sequence ID" value="SEO40198.1"/>
    <property type="molecule type" value="Genomic_DNA"/>
</dbReference>
<name>A0A1H8PEX6_9ACTN</name>
<organism evidence="1 2">
    <name type="scientific">Denitrobacterium detoxificans</name>
    <dbReference type="NCBI Taxonomy" id="79604"/>
    <lineage>
        <taxon>Bacteria</taxon>
        <taxon>Bacillati</taxon>
        <taxon>Actinomycetota</taxon>
        <taxon>Coriobacteriia</taxon>
        <taxon>Eggerthellales</taxon>
        <taxon>Eggerthellaceae</taxon>
        <taxon>Denitrobacterium</taxon>
    </lineage>
</organism>
<dbReference type="RefSeq" id="WP_143117291.1">
    <property type="nucleotide sequence ID" value="NZ_CP011402.1"/>
</dbReference>
<sequence>MAKRTTLRDSVIPALEHTYELQQEDLGADARLSAKGMTFETESWAVSGVGHLCVMRMKAFFGLMRMETAVIAPTCVNAPLCNLDWVKAFGTEVQIAEVYDTQLQPWPAECLEALESVRAQYADVPDAPAGDPRWYDDVLYPCSFHKKAKGMTERMSHASVDFLAGYVASLASAPACDREQKAAKVQAFAERLFDEGGPAVDQVTKLFGDRTAKRLILRHMYGVRVPE</sequence>
<reference evidence="2" key="1">
    <citation type="submission" date="2016-10" db="EMBL/GenBank/DDBJ databases">
        <authorList>
            <person name="Varghese N."/>
        </authorList>
    </citation>
    <scope>NUCLEOTIDE SEQUENCE [LARGE SCALE GENOMIC DNA]</scope>
    <source>
        <strain evidence="2">DSM 21843</strain>
    </source>
</reference>